<feature type="transmembrane region" description="Helical" evidence="1">
    <location>
        <begin position="439"/>
        <end position="464"/>
    </location>
</feature>
<evidence type="ECO:0000313" key="4">
    <source>
        <dbReference type="EMBL" id="OGI41222.1"/>
    </source>
</evidence>
<name>A0A1F6T7W3_9PROT</name>
<keyword evidence="1" id="KW-0812">Transmembrane</keyword>
<reference evidence="4 5" key="1">
    <citation type="journal article" date="2016" name="Nat. Commun.">
        <title>Thousands of microbial genomes shed light on interconnected biogeochemical processes in an aquifer system.</title>
        <authorList>
            <person name="Anantharaman K."/>
            <person name="Brown C.T."/>
            <person name="Hug L.A."/>
            <person name="Sharon I."/>
            <person name="Castelle C.J."/>
            <person name="Probst A.J."/>
            <person name="Thomas B.C."/>
            <person name="Singh A."/>
            <person name="Wilkins M.J."/>
            <person name="Karaoz U."/>
            <person name="Brodie E.L."/>
            <person name="Williams K.H."/>
            <person name="Hubbard S.S."/>
            <person name="Banfield J.F."/>
        </authorList>
    </citation>
    <scope>NUCLEOTIDE SEQUENCE [LARGE SCALE GENOMIC DNA]</scope>
</reference>
<dbReference type="Pfam" id="PF09822">
    <property type="entry name" value="ABC_transp_aux"/>
    <property type="match status" value="1"/>
</dbReference>
<dbReference type="EMBL" id="MFSQ01000028">
    <property type="protein sequence ID" value="OGI41222.1"/>
    <property type="molecule type" value="Genomic_DNA"/>
</dbReference>
<feature type="domain" description="DUF7088" evidence="3">
    <location>
        <begin position="48"/>
        <end position="116"/>
    </location>
</feature>
<dbReference type="Pfam" id="PF23357">
    <property type="entry name" value="DUF7088"/>
    <property type="match status" value="1"/>
</dbReference>
<dbReference type="InterPro" id="IPR055396">
    <property type="entry name" value="DUF7088"/>
</dbReference>
<accession>A0A1F6T7W3</accession>
<feature type="domain" description="ABC-type uncharacterised transport system" evidence="2">
    <location>
        <begin position="156"/>
        <end position="397"/>
    </location>
</feature>
<evidence type="ECO:0000313" key="5">
    <source>
        <dbReference type="Proteomes" id="UP000178379"/>
    </source>
</evidence>
<dbReference type="SUPFAM" id="SSF52317">
    <property type="entry name" value="Class I glutamine amidotransferase-like"/>
    <property type="match status" value="1"/>
</dbReference>
<dbReference type="Proteomes" id="UP000178379">
    <property type="component" value="Unassembled WGS sequence"/>
</dbReference>
<sequence length="469" mass="52618">MTPTDRHRWQLRLVNASFVVLLLVAFGLLHWISREYHLRVDLTRAASHSLSPASIAVVERLKGPVRVTAYASERDELRRAIREYVGRYQKYKKDLGLEFVDPDANPQQAREAGIQSDGEIIIDHNGASERIAPQRINEENLTNAFTRLGHREERWVVFLSGHGERSAERAANFDLSTWAQEMRKRGFRTRALSLGDHPQLPRNTAVLVIAGPRARLLPGEMKEVDRYLTAGGNLLWLHDPGPLHGLERLAERLGIEFAPGVIVDPRSAQITRRSTAVIIARYGQHPAVQNFGEQSVFIDAAAIVLPGNEDNKKNGRPSADRWQRQVLFDTRAEAWSEPGTLRGKIAFDKGKDTLGPLNLAVALSRDLPANEDSAARQPRRQQRVVVVGDGDFLANQYLANAGNLELGLSLLNWLSRDDAYVNIPVRTASDRVLTIPRTAWLVLFAVFLVLLPAAFITGGVLVWLRRRRR</sequence>
<protein>
    <submittedName>
        <fullName evidence="4">Uncharacterized protein</fullName>
    </submittedName>
</protein>
<comment type="caution">
    <text evidence="4">The sequence shown here is derived from an EMBL/GenBank/DDBJ whole genome shotgun (WGS) entry which is preliminary data.</text>
</comment>
<evidence type="ECO:0000259" key="3">
    <source>
        <dbReference type="Pfam" id="PF23357"/>
    </source>
</evidence>
<evidence type="ECO:0000256" key="1">
    <source>
        <dbReference type="SAM" id="Phobius"/>
    </source>
</evidence>
<proteinExistence type="predicted"/>
<keyword evidence="1" id="KW-0472">Membrane</keyword>
<dbReference type="STRING" id="1817756.A2140_08045"/>
<gene>
    <name evidence="4" type="ORF">A2140_08045</name>
</gene>
<keyword evidence="1" id="KW-1133">Transmembrane helix</keyword>
<feature type="transmembrane region" description="Helical" evidence="1">
    <location>
        <begin position="12"/>
        <end position="32"/>
    </location>
</feature>
<evidence type="ECO:0000259" key="2">
    <source>
        <dbReference type="Pfam" id="PF09822"/>
    </source>
</evidence>
<dbReference type="InterPro" id="IPR019196">
    <property type="entry name" value="ABC_transp_unknown"/>
</dbReference>
<dbReference type="AlphaFoldDB" id="A0A1F6T7W3"/>
<dbReference type="InterPro" id="IPR029062">
    <property type="entry name" value="Class_I_gatase-like"/>
</dbReference>
<organism evidence="4 5">
    <name type="scientific">Candidatus Muproteobacteria bacterium RBG_16_62_13</name>
    <dbReference type="NCBI Taxonomy" id="1817756"/>
    <lineage>
        <taxon>Bacteria</taxon>
        <taxon>Pseudomonadati</taxon>
        <taxon>Pseudomonadota</taxon>
        <taxon>Candidatus Muproteobacteria</taxon>
    </lineage>
</organism>